<dbReference type="InterPro" id="IPR050492">
    <property type="entry name" value="Bact_metal-bind_prot9"/>
</dbReference>
<dbReference type="GO" id="GO:0046872">
    <property type="term" value="F:metal ion binding"/>
    <property type="evidence" value="ECO:0007669"/>
    <property type="project" value="InterPro"/>
</dbReference>
<gene>
    <name evidence="3" type="primary">psaA</name>
    <name evidence="3" type="ORF">Pla163_31390</name>
</gene>
<feature type="compositionally biased region" description="Basic and acidic residues" evidence="1">
    <location>
        <begin position="340"/>
        <end position="355"/>
    </location>
</feature>
<keyword evidence="4" id="KW-1185">Reference proteome</keyword>
<evidence type="ECO:0000313" key="4">
    <source>
        <dbReference type="Proteomes" id="UP000319342"/>
    </source>
</evidence>
<dbReference type="Proteomes" id="UP000319342">
    <property type="component" value="Chromosome"/>
</dbReference>
<dbReference type="AlphaFoldDB" id="A0A518D3D3"/>
<evidence type="ECO:0000256" key="2">
    <source>
        <dbReference type="SAM" id="SignalP"/>
    </source>
</evidence>
<accession>A0A518D3D3</accession>
<keyword evidence="3" id="KW-0449">Lipoprotein</keyword>
<evidence type="ECO:0000313" key="3">
    <source>
        <dbReference type="EMBL" id="QDU85992.1"/>
    </source>
</evidence>
<dbReference type="OrthoDB" id="9793396at2"/>
<name>A0A518D3D3_9BACT</name>
<feature type="chain" id="PRO_5022075018" evidence="2">
    <location>
        <begin position="30"/>
        <end position="381"/>
    </location>
</feature>
<dbReference type="RefSeq" id="WP_145190399.1">
    <property type="nucleotide sequence ID" value="NZ_CP036290.1"/>
</dbReference>
<sequence precursor="true">MKRISFGLRAGYLLAAVLSLSIGTSDAHAAGNRADEPLDVVVTIADLGDLARQIGGERVDVTILARPGQNLHAVRVKPSHLVAVSRADAFVQVGLALEHAWVPGLLEAARNASVAPGRPGFVDAGAGYRAIQVPERLDRAVAADVHPLGNPHINMAVDGGPLFAKRILASLVELAPDHAEEFRARHEQWMERYEFALVRWTVLAERMAAAEEKSGGAFYVAEFHNEYDYLLGFLGVDVAATVEPAPGLPPTPGHLRSIDEILRRHEVPAVLTAPWSDNSTTRRVARSIDAEVVVLPTMLTDDGSGLDWIGWVDGLLVRIAGIFSVEPPSHDQVRTRRAEVEREAAAAADAGRDADAPVDEGPSSYEGALAPVRRGTATDSM</sequence>
<keyword evidence="2" id="KW-0732">Signal</keyword>
<dbReference type="PANTHER" id="PTHR42953:SF2">
    <property type="entry name" value="ADHESION PROTEIN"/>
    <property type="match status" value="1"/>
</dbReference>
<organism evidence="3 4">
    <name type="scientific">Rohdeia mirabilis</name>
    <dbReference type="NCBI Taxonomy" id="2528008"/>
    <lineage>
        <taxon>Bacteria</taxon>
        <taxon>Pseudomonadati</taxon>
        <taxon>Planctomycetota</taxon>
        <taxon>Planctomycetia</taxon>
        <taxon>Planctomycetia incertae sedis</taxon>
        <taxon>Rohdeia</taxon>
    </lineage>
</organism>
<protein>
    <submittedName>
        <fullName evidence="3">Manganese ABC transporter substrate-binding lipoprotein</fullName>
    </submittedName>
</protein>
<dbReference type="Gene3D" id="3.40.50.1980">
    <property type="entry name" value="Nitrogenase molybdenum iron protein domain"/>
    <property type="match status" value="2"/>
</dbReference>
<feature type="signal peptide" evidence="2">
    <location>
        <begin position="1"/>
        <end position="29"/>
    </location>
</feature>
<feature type="region of interest" description="Disordered" evidence="1">
    <location>
        <begin position="340"/>
        <end position="381"/>
    </location>
</feature>
<dbReference type="GO" id="GO:0030001">
    <property type="term" value="P:metal ion transport"/>
    <property type="evidence" value="ECO:0007669"/>
    <property type="project" value="InterPro"/>
</dbReference>
<proteinExistence type="predicted"/>
<dbReference type="SUPFAM" id="SSF53807">
    <property type="entry name" value="Helical backbone' metal receptor"/>
    <property type="match status" value="1"/>
</dbReference>
<dbReference type="InterPro" id="IPR006127">
    <property type="entry name" value="ZnuA-like"/>
</dbReference>
<dbReference type="EMBL" id="CP036290">
    <property type="protein sequence ID" value="QDU85992.1"/>
    <property type="molecule type" value="Genomic_DNA"/>
</dbReference>
<evidence type="ECO:0000256" key="1">
    <source>
        <dbReference type="SAM" id="MobiDB-lite"/>
    </source>
</evidence>
<reference evidence="3 4" key="1">
    <citation type="submission" date="2019-02" db="EMBL/GenBank/DDBJ databases">
        <title>Deep-cultivation of Planctomycetes and their phenomic and genomic characterization uncovers novel biology.</title>
        <authorList>
            <person name="Wiegand S."/>
            <person name="Jogler M."/>
            <person name="Boedeker C."/>
            <person name="Pinto D."/>
            <person name="Vollmers J."/>
            <person name="Rivas-Marin E."/>
            <person name="Kohn T."/>
            <person name="Peeters S.H."/>
            <person name="Heuer A."/>
            <person name="Rast P."/>
            <person name="Oberbeckmann S."/>
            <person name="Bunk B."/>
            <person name="Jeske O."/>
            <person name="Meyerdierks A."/>
            <person name="Storesund J.E."/>
            <person name="Kallscheuer N."/>
            <person name="Luecker S."/>
            <person name="Lage O.M."/>
            <person name="Pohl T."/>
            <person name="Merkel B.J."/>
            <person name="Hornburger P."/>
            <person name="Mueller R.-W."/>
            <person name="Bruemmer F."/>
            <person name="Labrenz M."/>
            <person name="Spormann A.M."/>
            <person name="Op den Camp H."/>
            <person name="Overmann J."/>
            <person name="Amann R."/>
            <person name="Jetten M.S.M."/>
            <person name="Mascher T."/>
            <person name="Medema M.H."/>
            <person name="Devos D.P."/>
            <person name="Kaster A.-K."/>
            <person name="Ovreas L."/>
            <person name="Rohde M."/>
            <person name="Galperin M.Y."/>
            <person name="Jogler C."/>
        </authorList>
    </citation>
    <scope>NUCLEOTIDE SEQUENCE [LARGE SCALE GENOMIC DNA]</scope>
    <source>
        <strain evidence="3 4">Pla163</strain>
    </source>
</reference>
<dbReference type="Pfam" id="PF01297">
    <property type="entry name" value="ZnuA"/>
    <property type="match status" value="1"/>
</dbReference>
<dbReference type="PANTHER" id="PTHR42953">
    <property type="entry name" value="HIGH-AFFINITY ZINC UPTAKE SYSTEM PROTEIN ZNUA-RELATED"/>
    <property type="match status" value="1"/>
</dbReference>